<dbReference type="EMBL" id="WBMS02000041">
    <property type="protein sequence ID" value="MWA05785.1"/>
    <property type="molecule type" value="Genomic_DNA"/>
</dbReference>
<evidence type="ECO:0000256" key="8">
    <source>
        <dbReference type="ARBA" id="ARBA00023136"/>
    </source>
</evidence>
<keyword evidence="6 9" id="KW-1133">Transmembrane helix</keyword>
<feature type="compositionally biased region" description="Basic and acidic residues" evidence="10">
    <location>
        <begin position="1"/>
        <end position="17"/>
    </location>
</feature>
<sequence length="82" mass="9150">MATEMRGEAAAKDEGKGKSAPRRTTPALFVRQVIAELRKVIWPTRRELVTYTTVSLVFVLIMVAIVSGFDYGLQKGIYEIFG</sequence>
<evidence type="ECO:0000256" key="5">
    <source>
        <dbReference type="ARBA" id="ARBA00022927"/>
    </source>
</evidence>
<dbReference type="InterPro" id="IPR001901">
    <property type="entry name" value="Translocase_SecE/Sec61-g"/>
</dbReference>
<evidence type="ECO:0000256" key="1">
    <source>
        <dbReference type="ARBA" id="ARBA00004370"/>
    </source>
</evidence>
<proteinExistence type="inferred from homology"/>
<dbReference type="GO" id="GO:0008320">
    <property type="term" value="F:protein transmembrane transporter activity"/>
    <property type="evidence" value="ECO:0007669"/>
    <property type="project" value="UniProtKB-UniRule"/>
</dbReference>
<dbReference type="GO" id="GO:0006605">
    <property type="term" value="P:protein targeting"/>
    <property type="evidence" value="ECO:0007669"/>
    <property type="project" value="UniProtKB-UniRule"/>
</dbReference>
<dbReference type="NCBIfam" id="TIGR00964">
    <property type="entry name" value="secE_bact"/>
    <property type="match status" value="1"/>
</dbReference>
<dbReference type="GO" id="GO:0005886">
    <property type="term" value="C:plasma membrane"/>
    <property type="evidence" value="ECO:0007669"/>
    <property type="project" value="UniProtKB-SubCell"/>
</dbReference>
<accession>A0A6I4MMC8</accession>
<dbReference type="RefSeq" id="WP_151598207.1">
    <property type="nucleotide sequence ID" value="NZ_WBMS02000041.1"/>
</dbReference>
<evidence type="ECO:0000256" key="2">
    <source>
        <dbReference type="ARBA" id="ARBA00022448"/>
    </source>
</evidence>
<dbReference type="InterPro" id="IPR038379">
    <property type="entry name" value="SecE_sf"/>
</dbReference>
<keyword evidence="4 9" id="KW-0812">Transmembrane</keyword>
<evidence type="ECO:0000256" key="7">
    <source>
        <dbReference type="ARBA" id="ARBA00023010"/>
    </source>
</evidence>
<keyword evidence="2 9" id="KW-0813">Transport</keyword>
<comment type="caution">
    <text evidence="11">The sequence shown here is derived from an EMBL/GenBank/DDBJ whole genome shotgun (WGS) entry which is preliminary data.</text>
</comment>
<dbReference type="InterPro" id="IPR005807">
    <property type="entry name" value="SecE_bac"/>
</dbReference>
<name>A0A6I4MMC8_9ACTN</name>
<dbReference type="GO" id="GO:0043952">
    <property type="term" value="P:protein transport by the Sec complex"/>
    <property type="evidence" value="ECO:0007669"/>
    <property type="project" value="UniProtKB-UniRule"/>
</dbReference>
<feature type="region of interest" description="Disordered" evidence="10">
    <location>
        <begin position="1"/>
        <end position="23"/>
    </location>
</feature>
<keyword evidence="8 9" id="KW-0472">Membrane</keyword>
<evidence type="ECO:0000313" key="11">
    <source>
        <dbReference type="EMBL" id="MWA05785.1"/>
    </source>
</evidence>
<feature type="transmembrane region" description="Helical" evidence="9">
    <location>
        <begin position="48"/>
        <end position="69"/>
    </location>
</feature>
<dbReference type="AlphaFoldDB" id="A0A6I4MMC8"/>
<dbReference type="Proteomes" id="UP000462055">
    <property type="component" value="Unassembled WGS sequence"/>
</dbReference>
<comment type="function">
    <text evidence="9">Essential subunit of the Sec protein translocation channel SecYEG. Clamps together the 2 halves of SecY. May contact the channel plug during translocation.</text>
</comment>
<dbReference type="GO" id="GO:0009306">
    <property type="term" value="P:protein secretion"/>
    <property type="evidence" value="ECO:0007669"/>
    <property type="project" value="UniProtKB-UniRule"/>
</dbReference>
<dbReference type="HAMAP" id="MF_00422">
    <property type="entry name" value="SecE"/>
    <property type="match status" value="1"/>
</dbReference>
<organism evidence="11 12">
    <name type="scientific">Actinomadura physcomitrii</name>
    <dbReference type="NCBI Taxonomy" id="2650748"/>
    <lineage>
        <taxon>Bacteria</taxon>
        <taxon>Bacillati</taxon>
        <taxon>Actinomycetota</taxon>
        <taxon>Actinomycetes</taxon>
        <taxon>Streptosporangiales</taxon>
        <taxon>Thermomonosporaceae</taxon>
        <taxon>Actinomadura</taxon>
    </lineage>
</organism>
<gene>
    <name evidence="9 11" type="primary">secE</name>
    <name evidence="11" type="ORF">F8568_036610</name>
</gene>
<dbReference type="PANTHER" id="PTHR33910:SF1">
    <property type="entry name" value="PROTEIN TRANSLOCASE SUBUNIT SECE"/>
    <property type="match status" value="1"/>
</dbReference>
<dbReference type="Gene3D" id="1.20.5.1030">
    <property type="entry name" value="Preprotein translocase secy subunit"/>
    <property type="match status" value="1"/>
</dbReference>
<evidence type="ECO:0000256" key="3">
    <source>
        <dbReference type="ARBA" id="ARBA00022475"/>
    </source>
</evidence>
<dbReference type="GO" id="GO:0065002">
    <property type="term" value="P:intracellular protein transmembrane transport"/>
    <property type="evidence" value="ECO:0007669"/>
    <property type="project" value="UniProtKB-UniRule"/>
</dbReference>
<keyword evidence="7 9" id="KW-0811">Translocation</keyword>
<protein>
    <recommendedName>
        <fullName evidence="9">Protein translocase subunit SecE</fullName>
    </recommendedName>
</protein>
<keyword evidence="5 9" id="KW-0653">Protein transport</keyword>
<comment type="subunit">
    <text evidence="9">Component of the Sec protein translocase complex. Heterotrimer consisting of SecY, SecE and SecG subunits. The heterotrimers can form oligomers, although 1 heterotrimer is thought to be able to translocate proteins. Interacts with the ribosome. Interacts with SecDF, and other proteins may be involved. Interacts with SecA.</text>
</comment>
<reference evidence="11" key="1">
    <citation type="submission" date="2019-12" db="EMBL/GenBank/DDBJ databases">
        <title>Actinomadura physcomitrii sp. nov., a novel actinomycete isolated from moss [Physcomitrium sphaericum (Ludw) Fuernr].</title>
        <authorList>
            <person name="Zhuang X."/>
        </authorList>
    </citation>
    <scope>NUCLEOTIDE SEQUENCE [LARGE SCALE GENOMIC DNA]</scope>
    <source>
        <strain evidence="11">LD22</strain>
    </source>
</reference>
<keyword evidence="12" id="KW-1185">Reference proteome</keyword>
<comment type="similarity">
    <text evidence="9">Belongs to the SecE/SEC61-gamma family.</text>
</comment>
<evidence type="ECO:0000256" key="6">
    <source>
        <dbReference type="ARBA" id="ARBA00022989"/>
    </source>
</evidence>
<evidence type="ECO:0000313" key="12">
    <source>
        <dbReference type="Proteomes" id="UP000462055"/>
    </source>
</evidence>
<evidence type="ECO:0000256" key="9">
    <source>
        <dbReference type="HAMAP-Rule" id="MF_00422"/>
    </source>
</evidence>
<evidence type="ECO:0000256" key="4">
    <source>
        <dbReference type="ARBA" id="ARBA00022692"/>
    </source>
</evidence>
<comment type="subcellular location">
    <subcellularLocation>
        <location evidence="9">Cell membrane</location>
        <topology evidence="9">Single-pass membrane protein</topology>
    </subcellularLocation>
    <subcellularLocation>
        <location evidence="1">Membrane</location>
    </subcellularLocation>
</comment>
<keyword evidence="3 9" id="KW-1003">Cell membrane</keyword>
<evidence type="ECO:0000256" key="10">
    <source>
        <dbReference type="SAM" id="MobiDB-lite"/>
    </source>
</evidence>
<dbReference type="Pfam" id="PF00584">
    <property type="entry name" value="SecE"/>
    <property type="match status" value="1"/>
</dbReference>
<dbReference type="PANTHER" id="PTHR33910">
    <property type="entry name" value="PROTEIN TRANSLOCASE SUBUNIT SECE"/>
    <property type="match status" value="1"/>
</dbReference>